<sequence>MGFHFRTPRSLIMTWSLMAGLIGNRPFSLNGDYAIFASMGNGDDGVQGLSFLKQDSVCNVVQRTVVKFVAISGETVLVMVFFEGGFQFNSSKISYTILPLLACPSA</sequence>
<accession>A0ABD0JVC4</accession>
<dbReference type="EMBL" id="JACVVK020000313">
    <property type="protein sequence ID" value="KAK7479017.1"/>
    <property type="molecule type" value="Genomic_DNA"/>
</dbReference>
<keyword evidence="3" id="KW-1185">Reference proteome</keyword>
<protein>
    <submittedName>
        <fullName evidence="2">Uncharacterized protein</fullName>
    </submittedName>
</protein>
<feature type="signal peptide" evidence="1">
    <location>
        <begin position="1"/>
        <end position="23"/>
    </location>
</feature>
<reference evidence="2 3" key="1">
    <citation type="journal article" date="2023" name="Sci. Data">
        <title>Genome assembly of the Korean intertidal mud-creeper Batillaria attramentaria.</title>
        <authorList>
            <person name="Patra A.K."/>
            <person name="Ho P.T."/>
            <person name="Jun S."/>
            <person name="Lee S.J."/>
            <person name="Kim Y."/>
            <person name="Won Y.J."/>
        </authorList>
    </citation>
    <scope>NUCLEOTIDE SEQUENCE [LARGE SCALE GENOMIC DNA]</scope>
    <source>
        <strain evidence="2">Wonlab-2016</strain>
    </source>
</reference>
<evidence type="ECO:0000256" key="1">
    <source>
        <dbReference type="SAM" id="SignalP"/>
    </source>
</evidence>
<proteinExistence type="predicted"/>
<dbReference type="AlphaFoldDB" id="A0ABD0JVC4"/>
<gene>
    <name evidence="2" type="ORF">BaRGS_00029778</name>
</gene>
<comment type="caution">
    <text evidence="2">The sequence shown here is derived from an EMBL/GenBank/DDBJ whole genome shotgun (WGS) entry which is preliminary data.</text>
</comment>
<evidence type="ECO:0000313" key="2">
    <source>
        <dbReference type="EMBL" id="KAK7479017.1"/>
    </source>
</evidence>
<dbReference type="Proteomes" id="UP001519460">
    <property type="component" value="Unassembled WGS sequence"/>
</dbReference>
<name>A0ABD0JVC4_9CAEN</name>
<evidence type="ECO:0000313" key="3">
    <source>
        <dbReference type="Proteomes" id="UP001519460"/>
    </source>
</evidence>
<keyword evidence="1" id="KW-0732">Signal</keyword>
<feature type="chain" id="PRO_5044830429" evidence="1">
    <location>
        <begin position="24"/>
        <end position="106"/>
    </location>
</feature>
<organism evidence="2 3">
    <name type="scientific">Batillaria attramentaria</name>
    <dbReference type="NCBI Taxonomy" id="370345"/>
    <lineage>
        <taxon>Eukaryota</taxon>
        <taxon>Metazoa</taxon>
        <taxon>Spiralia</taxon>
        <taxon>Lophotrochozoa</taxon>
        <taxon>Mollusca</taxon>
        <taxon>Gastropoda</taxon>
        <taxon>Caenogastropoda</taxon>
        <taxon>Sorbeoconcha</taxon>
        <taxon>Cerithioidea</taxon>
        <taxon>Batillariidae</taxon>
        <taxon>Batillaria</taxon>
    </lineage>
</organism>